<accession>A0A090S817</accession>
<dbReference type="Proteomes" id="UP000029228">
    <property type="component" value="Unassembled WGS sequence"/>
</dbReference>
<gene>
    <name evidence="5" type="ORF">JCM19235_1234</name>
</gene>
<keyword evidence="6" id="KW-1185">Reference proteome</keyword>
<dbReference type="Pfam" id="PF13550">
    <property type="entry name" value="Phage-tail_3"/>
    <property type="match status" value="1"/>
</dbReference>
<name>A0A090S817_9VIBR</name>
<protein>
    <submittedName>
        <fullName evidence="5">Phage tail fiber protein</fullName>
    </submittedName>
</protein>
<dbReference type="EMBL" id="BBMR01000017">
    <property type="protein sequence ID" value="GAL22933.1"/>
    <property type="molecule type" value="Genomic_DNA"/>
</dbReference>
<proteinExistence type="predicted"/>
<reference evidence="5 6" key="1">
    <citation type="submission" date="2014-09" db="EMBL/GenBank/DDBJ databases">
        <title>Vibrio maritimus JCM 19235. (C45) whole genome shotgun sequence.</title>
        <authorList>
            <person name="Sawabe T."/>
            <person name="Meirelles P."/>
            <person name="Nakanishi M."/>
            <person name="Sayaka M."/>
            <person name="Hattori M."/>
            <person name="Ohkuma M."/>
        </authorList>
    </citation>
    <scope>NUCLEOTIDE SEQUENCE [LARGE SCALE GENOMIC DNA]</scope>
    <source>
        <strain evidence="6">JCM19235</strain>
    </source>
</reference>
<feature type="domain" description="Tip attachment protein J" evidence="4">
    <location>
        <begin position="35"/>
        <end position="154"/>
    </location>
</feature>
<evidence type="ECO:0000313" key="6">
    <source>
        <dbReference type="Proteomes" id="UP000029228"/>
    </source>
</evidence>
<dbReference type="PANTHER" id="PTHR23160:SF19">
    <property type="entry name" value="MYOSIN HEAVY CHAIN-RELATED PROTEIN"/>
    <property type="match status" value="1"/>
</dbReference>
<evidence type="ECO:0000259" key="3">
    <source>
        <dbReference type="Pfam" id="PF09327"/>
    </source>
</evidence>
<evidence type="ECO:0000256" key="2">
    <source>
        <dbReference type="SAM" id="MobiDB-lite"/>
    </source>
</evidence>
<dbReference type="PANTHER" id="PTHR23160">
    <property type="entry name" value="SYNAPTONEMAL COMPLEX PROTEIN-RELATED"/>
    <property type="match status" value="1"/>
</dbReference>
<comment type="caution">
    <text evidence="5">The sequence shown here is derived from an EMBL/GenBank/DDBJ whole genome shotgun (WGS) entry which is preliminary data.</text>
</comment>
<sequence length="1673" mass="181199">MIESLSNVWDTISQIFRVGRAVPLRIGTRYSVSVEKEKAPVMRFGQDNIMKDSFSTTWLSTEDRANEIELTFFDEANDYASRTIRVSDEAAIAAGATVNSTSATMRGIVTQEHAIREAIYSLNMNKLVQTVTFTAPIEALACTVGDLVTVQHNMMEWGAAGKLAGVEALGGDQYQLKLDQDVQFDDNDWKLILSLSVVNRGQYIIDNVYGSYVTLREFNPDTSERIKRATRDDFDMAVLDTFKSSNGTSGVVLHDATGLMPGQTLTLQDTDVVENIDVTPSRTDIPTDIVTVTMPVGIPETYQGFVIGYQNNLSRPFTIRSIGLTGDSLTRQITCLEYDAQALQDDNMDFTVEDVVVSKPLAAVTDIAISESEQYDTASQKVKVNISWSHDDVRYKHAIVYARVAGEGIKYLGEFVSSATVVGSRNSMIEFIITPISIAGKQGLTSAVQHTPTGANGNPYPVRDVTLEAITGGVKLEWDLVSSTLYATEVYSIPVGTLIDGSPVELENPDLWDGEKIVAYAKKIQTTLTTSYDHITETETAIATSHFYWLRTLDKAGQPSEFVYGGQGTPSTARSFNTVPVYQWSVEAPAKPTGGSYDSPQPDDDKWTLNPVATPTTPGIKLWSSTRTFCNFEAYQDDDWSLPSTLTGDFDVAYTWVAYADDVTGTNFSLARQETSRFIGHAYNQVSPAPSTDYRDYEWQLELIDDGLADVMKPIIDTSVDEAVDGINEDITELETEIDRSKLIAAESGLAAMLDTIFERDVTRETTYGPKGTYAQIEETRQEVETTNETMASINQTLTASLQTLEADLQSQIEVNKTAISTTDSTLAAVEESLRSKIETTESELQAEINTNKSTIADTNSAMSTLEESLRSAIETAENDLQSEININKATIADTNSSMATLEETLRTEISTAESNLQAEINTNKSTIADTNTAMTTLGETLRSEIDSTEGTLQAQVDSNKSSIANTDSAVASLEETLRSEIETAEGLLQAQINTNASSIVSTNSAVTTLEETLRTEFESADSSLQSQISSNASSIASTDAAMSALELSLVSKIEADDNSLQSQINVNKTTISNTNTAMSTLEEDLRAEFESADSSLQSQININKTALVTANESIATLGSTLRSEFAADDATLQSQIDSNASSISNAHSSIASLDTTLTAAYKSADSTLQGQINTNASAIAGNTSSISSMTTKLNASAGSSYAAIQEAMQAAVDVDGKYQAQWEIKTSVNGLQGGVGFYNNGSTTQFLVNADTFAITHKAANGSTNVVKPVFTVTNGQAFMDKAFIKELESVTINSSTLNSPTINAGHINASTLTFVSSSAIPSDIKNSNAISSANSYTNTKSSEAQSNAESFATTKANQAQSNAESFATTKANQAQSNAESYASTKASEAQSNAEDYTESRIYPTQSYLQISGGGYESDNSEGWGILSNGYAAFNGGITVNGGTIEGATLIGSTIYSGTTLYIVDTNNDGNEDFIYYYNYPTIPLAARPSYSSTARDYLYMSGESGFYTSSHNALSAGTRSGPVNSNRFRWGTIGAGSMIWKTPHTNYGFHRTNEYDWVDGQAQIQLIDPYGSVVKGSNVVNFSLGGNLTETFTMTIDSVTFDATFWFHHVQNDDSDDAKYLRGFTIQNRKGRFYSAGSLRLYLKFYDMDGNQGNMEVQTITNVDNNIMQVP</sequence>
<feature type="domain" description="Tip attachment protein J central straight fiber" evidence="3">
    <location>
        <begin position="1204"/>
        <end position="1326"/>
    </location>
</feature>
<organism evidence="5 6">
    <name type="scientific">Vibrio maritimus</name>
    <dbReference type="NCBI Taxonomy" id="990268"/>
    <lineage>
        <taxon>Bacteria</taxon>
        <taxon>Pseudomonadati</taxon>
        <taxon>Pseudomonadota</taxon>
        <taxon>Gammaproteobacteria</taxon>
        <taxon>Vibrionales</taxon>
        <taxon>Vibrionaceae</taxon>
        <taxon>Vibrio</taxon>
    </lineage>
</organism>
<evidence type="ECO:0000256" key="1">
    <source>
        <dbReference type="ARBA" id="ARBA00023054"/>
    </source>
</evidence>
<dbReference type="InterPro" id="IPR015406">
    <property type="entry name" value="GpJ_CSF"/>
</dbReference>
<dbReference type="InterPro" id="IPR032876">
    <property type="entry name" value="J_dom"/>
</dbReference>
<evidence type="ECO:0000259" key="4">
    <source>
        <dbReference type="Pfam" id="PF13550"/>
    </source>
</evidence>
<evidence type="ECO:0000313" key="5">
    <source>
        <dbReference type="EMBL" id="GAL22933.1"/>
    </source>
</evidence>
<dbReference type="Pfam" id="PF09327">
    <property type="entry name" value="Phage_Tail_Tip"/>
    <property type="match status" value="1"/>
</dbReference>
<feature type="compositionally biased region" description="Polar residues" evidence="2">
    <location>
        <begin position="1349"/>
        <end position="1396"/>
    </location>
</feature>
<keyword evidence="1" id="KW-0175">Coiled coil</keyword>
<feature type="region of interest" description="Disordered" evidence="2">
    <location>
        <begin position="1349"/>
        <end position="1400"/>
    </location>
</feature>
<dbReference type="STRING" id="990268.JCM19235_1234"/>